<name>A0ABV6JIJ2_9BACL</name>
<accession>A0ABV6JIJ2</accession>
<feature type="region of interest" description="Disordered" evidence="1">
    <location>
        <begin position="1"/>
        <end position="43"/>
    </location>
</feature>
<evidence type="ECO:0008006" key="4">
    <source>
        <dbReference type="Google" id="ProtNLM"/>
    </source>
</evidence>
<reference evidence="2 3" key="1">
    <citation type="submission" date="2024-09" db="EMBL/GenBank/DDBJ databases">
        <authorList>
            <person name="Sun Q."/>
            <person name="Mori K."/>
        </authorList>
    </citation>
    <scope>NUCLEOTIDE SEQUENCE [LARGE SCALE GENOMIC DNA]</scope>
    <source>
        <strain evidence="2 3">CCM 4839</strain>
    </source>
</reference>
<protein>
    <recommendedName>
        <fullName evidence="4">Small, acid-soluble spore protein gamma-type</fullName>
    </recommendedName>
</protein>
<dbReference type="Proteomes" id="UP001589818">
    <property type="component" value="Unassembled WGS sequence"/>
</dbReference>
<evidence type="ECO:0000256" key="1">
    <source>
        <dbReference type="SAM" id="MobiDB-lite"/>
    </source>
</evidence>
<evidence type="ECO:0000313" key="2">
    <source>
        <dbReference type="EMBL" id="MFC0395730.1"/>
    </source>
</evidence>
<evidence type="ECO:0000313" key="3">
    <source>
        <dbReference type="Proteomes" id="UP001589818"/>
    </source>
</evidence>
<comment type="caution">
    <text evidence="2">The sequence shown here is derived from an EMBL/GenBank/DDBJ whole genome shotgun (WGS) entry which is preliminary data.</text>
</comment>
<organism evidence="2 3">
    <name type="scientific">Paenibacillus mendelii</name>
    <dbReference type="NCBI Taxonomy" id="206163"/>
    <lineage>
        <taxon>Bacteria</taxon>
        <taxon>Bacillati</taxon>
        <taxon>Bacillota</taxon>
        <taxon>Bacilli</taxon>
        <taxon>Bacillales</taxon>
        <taxon>Paenibacillaceae</taxon>
        <taxon>Paenibacillus</taxon>
    </lineage>
</organism>
<dbReference type="RefSeq" id="WP_256555114.1">
    <property type="nucleotide sequence ID" value="NZ_JANHOF010000002.1"/>
</dbReference>
<proteinExistence type="predicted"/>
<feature type="compositionally biased region" description="Low complexity" evidence="1">
    <location>
        <begin position="21"/>
        <end position="36"/>
    </location>
</feature>
<sequence>MAKNKNNKMKASQNQYNAEFAQENTAETAGNTTNKAPSEKPSK</sequence>
<keyword evidence="3" id="KW-1185">Reference proteome</keyword>
<dbReference type="EMBL" id="JBHLVF010000047">
    <property type="protein sequence ID" value="MFC0395730.1"/>
    <property type="molecule type" value="Genomic_DNA"/>
</dbReference>
<gene>
    <name evidence="2" type="ORF">ACFFJ8_30710</name>
</gene>